<feature type="domain" description="Protein kinase" evidence="5">
    <location>
        <begin position="5"/>
        <end position="314"/>
    </location>
</feature>
<dbReference type="PROSITE" id="PS00107">
    <property type="entry name" value="PROTEIN_KINASE_ATP"/>
    <property type="match status" value="1"/>
</dbReference>
<dbReference type="AlphaFoldDB" id="A0A1L0FK03"/>
<dbReference type="SMART" id="SM00220">
    <property type="entry name" value="S_TKc"/>
    <property type="match status" value="1"/>
</dbReference>
<dbReference type="Proteomes" id="UP000183365">
    <property type="component" value="Unassembled WGS sequence"/>
</dbReference>
<keyword evidence="7" id="KW-1185">Reference proteome</keyword>
<dbReference type="Pfam" id="PF00069">
    <property type="entry name" value="Pkinase"/>
    <property type="match status" value="1"/>
</dbReference>
<dbReference type="EMBL" id="FQNF01000034">
    <property type="protein sequence ID" value="SGZ39926.1"/>
    <property type="molecule type" value="Genomic_DNA"/>
</dbReference>
<dbReference type="InterPro" id="IPR008271">
    <property type="entry name" value="Ser/Thr_kinase_AS"/>
</dbReference>
<keyword evidence="4" id="KW-0723">Serine/threonine-protein kinase</keyword>
<evidence type="ECO:0000313" key="7">
    <source>
        <dbReference type="Proteomes" id="UP000183365"/>
    </source>
</evidence>
<gene>
    <name evidence="6" type="ORF">HGUI_02126</name>
</gene>
<dbReference type="PROSITE" id="PS00108">
    <property type="entry name" value="PROTEIN_KINASE_ST"/>
    <property type="match status" value="1"/>
</dbReference>
<dbReference type="OrthoDB" id="40902at2759"/>
<keyword evidence="1 3" id="KW-0547">Nucleotide-binding</keyword>
<organism evidence="6 7">
    <name type="scientific">Hanseniaspora guilliermondii</name>
    <dbReference type="NCBI Taxonomy" id="56406"/>
    <lineage>
        <taxon>Eukaryota</taxon>
        <taxon>Fungi</taxon>
        <taxon>Dikarya</taxon>
        <taxon>Ascomycota</taxon>
        <taxon>Saccharomycotina</taxon>
        <taxon>Saccharomycetes</taxon>
        <taxon>Saccharomycodales</taxon>
        <taxon>Saccharomycodaceae</taxon>
        <taxon>Hanseniaspora</taxon>
    </lineage>
</organism>
<dbReference type="InterPro" id="IPR017441">
    <property type="entry name" value="Protein_kinase_ATP_BS"/>
</dbReference>
<comment type="similarity">
    <text evidence="4">Belongs to the protein kinase superfamily.</text>
</comment>
<dbReference type="GO" id="GO:0005524">
    <property type="term" value="F:ATP binding"/>
    <property type="evidence" value="ECO:0007669"/>
    <property type="project" value="UniProtKB-UniRule"/>
</dbReference>
<keyword evidence="2 3" id="KW-0067">ATP-binding</keyword>
<dbReference type="PANTHER" id="PTHR24347">
    <property type="entry name" value="SERINE/THREONINE-PROTEIN KINASE"/>
    <property type="match status" value="1"/>
</dbReference>
<dbReference type="GO" id="GO:0004674">
    <property type="term" value="F:protein serine/threonine kinase activity"/>
    <property type="evidence" value="ECO:0007669"/>
    <property type="project" value="UniProtKB-KW"/>
</dbReference>
<dbReference type="SUPFAM" id="SSF56112">
    <property type="entry name" value="Protein kinase-like (PK-like)"/>
    <property type="match status" value="1"/>
</dbReference>
<evidence type="ECO:0000259" key="5">
    <source>
        <dbReference type="PROSITE" id="PS50011"/>
    </source>
</evidence>
<feature type="binding site" evidence="3">
    <location>
        <position position="34"/>
    </location>
    <ligand>
        <name>ATP</name>
        <dbReference type="ChEBI" id="CHEBI:30616"/>
    </ligand>
</feature>
<evidence type="ECO:0000256" key="3">
    <source>
        <dbReference type="PROSITE-ProRule" id="PRU10141"/>
    </source>
</evidence>
<proteinExistence type="inferred from homology"/>
<keyword evidence="4" id="KW-0418">Kinase</keyword>
<dbReference type="PROSITE" id="PS50011">
    <property type="entry name" value="PROTEIN_KINASE_DOM"/>
    <property type="match status" value="1"/>
</dbReference>
<dbReference type="InterPro" id="IPR011009">
    <property type="entry name" value="Kinase-like_dom_sf"/>
</dbReference>
<evidence type="ECO:0000256" key="2">
    <source>
        <dbReference type="ARBA" id="ARBA00022840"/>
    </source>
</evidence>
<dbReference type="VEuPathDB" id="FungiDB:HGUI_02126"/>
<name>A0A1L0FK03_9ASCO</name>
<dbReference type="Gene3D" id="1.10.510.10">
    <property type="entry name" value="Transferase(Phosphotransferase) domain 1"/>
    <property type="match status" value="1"/>
</dbReference>
<evidence type="ECO:0000313" key="6">
    <source>
        <dbReference type="EMBL" id="SGZ39926.1"/>
    </source>
</evidence>
<sequence>MNSQYNLIEHIGTGEFSKVYKCTLGNETGNYAIKIIEKAKVKNTLRLIKRELEILSRLKHVCRNVNDHHLENVLQLTDYFMTDKHICIVTELCLNMDMYDLITEKKYVVEPDKYIFIILDAINFIHKNGIIHRDIKAENILLRDARAVNSVYFQSPVDLGNMTSNTIVDDSSPLINCHSIVIADFGLATRVKDTLSLKEFVGTLSYIAPEVLKLNPKNDDHKTAKSYDTRVDVWSLGVLAYFIAFGYMPFDCETDEETMQCILDGSYYLDLDDYSIENTSLEEKESFKEFLELCFINDFEKRPFIKDLKGHPFINKCKGLYEMEDTNLKVNKSTASLTSFLKTNTFEHTPELITSFNDKYTLNTTTLSLSSSSVNLSRISSKSSIRSLDTGLYRSRSHDLLSTSRSRDNLRKLDATTPLFNKYNKKDGTEKVEFIL</sequence>
<reference evidence="7" key="1">
    <citation type="submission" date="2016-11" db="EMBL/GenBank/DDBJ databases">
        <authorList>
            <person name="Guldener U."/>
        </authorList>
    </citation>
    <scope>NUCLEOTIDE SEQUENCE [LARGE SCALE GENOMIC DNA]</scope>
</reference>
<protein>
    <recommendedName>
        <fullName evidence="5">Protein kinase domain-containing protein</fullName>
    </recommendedName>
</protein>
<keyword evidence="4" id="KW-0808">Transferase</keyword>
<accession>A0A1L0FK03</accession>
<evidence type="ECO:0000256" key="4">
    <source>
        <dbReference type="RuleBase" id="RU000304"/>
    </source>
</evidence>
<dbReference type="InterPro" id="IPR000719">
    <property type="entry name" value="Prot_kinase_dom"/>
</dbReference>
<evidence type="ECO:0000256" key="1">
    <source>
        <dbReference type="ARBA" id="ARBA00022741"/>
    </source>
</evidence>